<dbReference type="SUPFAM" id="SSF57756">
    <property type="entry name" value="Retrovirus zinc finger-like domains"/>
    <property type="match status" value="1"/>
</dbReference>
<keyword evidence="5" id="KW-1185">Reference proteome</keyword>
<organism evidence="4 5">
    <name type="scientific">Plutella xylostella</name>
    <name type="common">Diamondback moth</name>
    <name type="synonym">Plutella maculipennis</name>
    <dbReference type="NCBI Taxonomy" id="51655"/>
    <lineage>
        <taxon>Eukaryota</taxon>
        <taxon>Metazoa</taxon>
        <taxon>Ecdysozoa</taxon>
        <taxon>Arthropoda</taxon>
        <taxon>Hexapoda</taxon>
        <taxon>Insecta</taxon>
        <taxon>Pterygota</taxon>
        <taxon>Neoptera</taxon>
        <taxon>Endopterygota</taxon>
        <taxon>Lepidoptera</taxon>
        <taxon>Glossata</taxon>
        <taxon>Ditrysia</taxon>
        <taxon>Yponomeutoidea</taxon>
        <taxon>Plutellidae</taxon>
        <taxon>Plutella</taxon>
    </lineage>
</organism>
<sequence>MKCKRVLEEEETDYSYPRYGRHNSSYDDGDGGSDSSSADSDVAAAVARARAAGAVEPTGDEPRARSPLPPGTPRRRGRVDGLPNAYYGGYGRCYRCGARGHWAPGCPF</sequence>
<accession>A0A8S4EET7</accession>
<dbReference type="AlphaFoldDB" id="A0A8S4EET7"/>
<feature type="region of interest" description="Disordered" evidence="2">
    <location>
        <begin position="1"/>
        <end position="81"/>
    </location>
</feature>
<gene>
    <name evidence="4" type="ORF">PLXY2_LOCUS5320</name>
</gene>
<evidence type="ECO:0000313" key="5">
    <source>
        <dbReference type="Proteomes" id="UP000653454"/>
    </source>
</evidence>
<keyword evidence="1" id="KW-0479">Metal-binding</keyword>
<evidence type="ECO:0000313" key="4">
    <source>
        <dbReference type="EMBL" id="CAG9113766.1"/>
    </source>
</evidence>
<keyword evidence="1" id="KW-0863">Zinc-finger</keyword>
<dbReference type="InterPro" id="IPR036875">
    <property type="entry name" value="Znf_CCHC_sf"/>
</dbReference>
<dbReference type="EMBL" id="CAJHNJ030000015">
    <property type="protein sequence ID" value="CAG9113766.1"/>
    <property type="molecule type" value="Genomic_DNA"/>
</dbReference>
<feature type="domain" description="CCHC-type" evidence="3">
    <location>
        <begin position="92"/>
        <end position="107"/>
    </location>
</feature>
<evidence type="ECO:0000256" key="1">
    <source>
        <dbReference type="PROSITE-ProRule" id="PRU00047"/>
    </source>
</evidence>
<keyword evidence="1" id="KW-0862">Zinc</keyword>
<name>A0A8S4EET7_PLUXY</name>
<dbReference type="InterPro" id="IPR001878">
    <property type="entry name" value="Znf_CCHC"/>
</dbReference>
<comment type="caution">
    <text evidence="4">The sequence shown here is derived from an EMBL/GenBank/DDBJ whole genome shotgun (WGS) entry which is preliminary data.</text>
</comment>
<protein>
    <submittedName>
        <fullName evidence="4">(diamondback moth) hypothetical protein</fullName>
    </submittedName>
</protein>
<dbReference type="PROSITE" id="PS50158">
    <property type="entry name" value="ZF_CCHC"/>
    <property type="match status" value="1"/>
</dbReference>
<dbReference type="GO" id="GO:0008270">
    <property type="term" value="F:zinc ion binding"/>
    <property type="evidence" value="ECO:0007669"/>
    <property type="project" value="UniProtKB-KW"/>
</dbReference>
<reference evidence="4" key="1">
    <citation type="submission" date="2020-11" db="EMBL/GenBank/DDBJ databases">
        <authorList>
            <person name="Whiteford S."/>
        </authorList>
    </citation>
    <scope>NUCLEOTIDE SEQUENCE</scope>
</reference>
<feature type="compositionally biased region" description="Low complexity" evidence="2">
    <location>
        <begin position="33"/>
        <end position="55"/>
    </location>
</feature>
<evidence type="ECO:0000259" key="3">
    <source>
        <dbReference type="PROSITE" id="PS50158"/>
    </source>
</evidence>
<evidence type="ECO:0000256" key="2">
    <source>
        <dbReference type="SAM" id="MobiDB-lite"/>
    </source>
</evidence>
<proteinExistence type="predicted"/>
<dbReference type="GO" id="GO:0003676">
    <property type="term" value="F:nucleic acid binding"/>
    <property type="evidence" value="ECO:0007669"/>
    <property type="project" value="InterPro"/>
</dbReference>
<dbReference type="Proteomes" id="UP000653454">
    <property type="component" value="Unassembled WGS sequence"/>
</dbReference>